<organism evidence="2 3">
    <name type="scientific">Paenibacillus alvei</name>
    <name type="common">Bacillus alvei</name>
    <dbReference type="NCBI Taxonomy" id="44250"/>
    <lineage>
        <taxon>Bacteria</taxon>
        <taxon>Bacillati</taxon>
        <taxon>Bacillota</taxon>
        <taxon>Bacilli</taxon>
        <taxon>Bacillales</taxon>
        <taxon>Paenibacillaceae</taxon>
        <taxon>Paenibacillus</taxon>
    </lineage>
</organism>
<dbReference type="GeneID" id="94488188"/>
<accession>A0AAP6ZSE1</accession>
<protein>
    <submittedName>
        <fullName evidence="2">Uncharacterized protein</fullName>
    </submittedName>
</protein>
<evidence type="ECO:0000313" key="3">
    <source>
        <dbReference type="Proteomes" id="UP000552038"/>
    </source>
</evidence>
<proteinExistence type="predicted"/>
<keyword evidence="4" id="KW-1185">Reference proteome</keyword>
<dbReference type="AlphaFoldDB" id="A0AAP6ZSE1"/>
<dbReference type="EMBL" id="JAMDNP010000022">
    <property type="protein sequence ID" value="MCY9761425.1"/>
    <property type="molecule type" value="Genomic_DNA"/>
</dbReference>
<comment type="caution">
    <text evidence="2">The sequence shown here is derived from an EMBL/GenBank/DDBJ whole genome shotgun (WGS) entry which is preliminary data.</text>
</comment>
<evidence type="ECO:0000313" key="1">
    <source>
        <dbReference type="EMBL" id="MCY9761425.1"/>
    </source>
</evidence>
<name>A0AAP6ZSE1_PAEAL</name>
<gene>
    <name evidence="2" type="ORF">HMI46_03010</name>
    <name evidence="1" type="ORF">M5X12_12645</name>
</gene>
<sequence>MAVFQIASILGINLAEAQKVLEEILNGVVPPILEPVKDLILFLVNAGLSNIAVVL</sequence>
<dbReference type="Proteomes" id="UP001527181">
    <property type="component" value="Unassembled WGS sequence"/>
</dbReference>
<evidence type="ECO:0000313" key="2">
    <source>
        <dbReference type="EMBL" id="NOJ69525.1"/>
    </source>
</evidence>
<evidence type="ECO:0000313" key="4">
    <source>
        <dbReference type="Proteomes" id="UP001527181"/>
    </source>
</evidence>
<dbReference type="EMBL" id="JABFOR010000002">
    <property type="protein sequence ID" value="NOJ69525.1"/>
    <property type="molecule type" value="Genomic_DNA"/>
</dbReference>
<reference evidence="1 4" key="2">
    <citation type="submission" date="2022-05" db="EMBL/GenBank/DDBJ databases">
        <title>Genome Sequencing of Bee-Associated Microbes.</title>
        <authorList>
            <person name="Dunlap C."/>
        </authorList>
    </citation>
    <scope>NUCLEOTIDE SEQUENCE [LARGE SCALE GENOMIC DNA]</scope>
    <source>
        <strain evidence="1 4">NRRL B-04010</strain>
    </source>
</reference>
<reference evidence="2 3" key="1">
    <citation type="submission" date="2020-05" db="EMBL/GenBank/DDBJ databases">
        <title>Whole genome sequencing and identification of novel metabolites from Paenibacillus alvei strain JR949.</title>
        <authorList>
            <person name="Rajendhran J."/>
            <person name="Sree Pranav P."/>
            <person name="Mahalakshmi B."/>
            <person name="Karthikeyan R."/>
        </authorList>
    </citation>
    <scope>NUCLEOTIDE SEQUENCE [LARGE SCALE GENOMIC DNA]</scope>
    <source>
        <strain evidence="2 3">JR949</strain>
    </source>
</reference>
<dbReference type="RefSeq" id="WP_005544354.1">
    <property type="nucleotide sequence ID" value="NZ_JABFOR010000002.1"/>
</dbReference>
<dbReference type="Proteomes" id="UP000552038">
    <property type="component" value="Unassembled WGS sequence"/>
</dbReference>